<keyword evidence="1" id="KW-0812">Transmembrane</keyword>
<reference evidence="2" key="1">
    <citation type="submission" date="2020-09" db="EMBL/GenBank/DDBJ databases">
        <authorList>
            <person name="Kikuchi T."/>
        </authorList>
    </citation>
    <scope>NUCLEOTIDE SEQUENCE</scope>
    <source>
        <strain evidence="2">Ka4C1</strain>
    </source>
</reference>
<keyword evidence="1" id="KW-0472">Membrane</keyword>
<name>A0A7I8XFY1_BURXY</name>
<proteinExistence type="predicted"/>
<dbReference type="EMBL" id="CAJFDI010000005">
    <property type="protein sequence ID" value="CAD5232268.1"/>
    <property type="molecule type" value="Genomic_DNA"/>
</dbReference>
<keyword evidence="3" id="KW-1185">Reference proteome</keyword>
<dbReference type="OrthoDB" id="5798875at2759"/>
<accession>A0A7I8XFY1</accession>
<dbReference type="Proteomes" id="UP000659654">
    <property type="component" value="Unassembled WGS sequence"/>
</dbReference>
<gene>
    <name evidence="2" type="ORF">BXYJ_LOCUS12359</name>
</gene>
<dbReference type="AlphaFoldDB" id="A0A7I8XFY1"/>
<evidence type="ECO:0000313" key="2">
    <source>
        <dbReference type="EMBL" id="CAD5232268.1"/>
    </source>
</evidence>
<dbReference type="Proteomes" id="UP000582659">
    <property type="component" value="Unassembled WGS sequence"/>
</dbReference>
<organism evidence="2 3">
    <name type="scientific">Bursaphelenchus xylophilus</name>
    <name type="common">Pinewood nematode worm</name>
    <name type="synonym">Aphelenchoides xylophilus</name>
    <dbReference type="NCBI Taxonomy" id="6326"/>
    <lineage>
        <taxon>Eukaryota</taxon>
        <taxon>Metazoa</taxon>
        <taxon>Ecdysozoa</taxon>
        <taxon>Nematoda</taxon>
        <taxon>Chromadorea</taxon>
        <taxon>Rhabditida</taxon>
        <taxon>Tylenchina</taxon>
        <taxon>Tylenchomorpha</taxon>
        <taxon>Aphelenchoidea</taxon>
        <taxon>Aphelenchoididae</taxon>
        <taxon>Bursaphelenchus</taxon>
    </lineage>
</organism>
<sequence>MVVSKAGWVLRPGRLPAFIFRYPHSVLVVIRLFSMICSICTLMIWHSAQRQFSHDSGFNLIAIFDLLSLLCILLSLWFTIQKFYYVKLDAAFSLTSVIFILGGVAVTGSVSEDVCHLYLFVAQIFSFGWAILCTKNTASKLFISNWGRNISPTEIEMLEDDF</sequence>
<feature type="transmembrane region" description="Helical" evidence="1">
    <location>
        <begin position="90"/>
        <end position="110"/>
    </location>
</feature>
<feature type="transmembrane region" description="Helical" evidence="1">
    <location>
        <begin position="116"/>
        <end position="134"/>
    </location>
</feature>
<feature type="transmembrane region" description="Helical" evidence="1">
    <location>
        <begin position="26"/>
        <end position="45"/>
    </location>
</feature>
<dbReference type="EMBL" id="CAJFCV020000005">
    <property type="protein sequence ID" value="CAG9124402.1"/>
    <property type="molecule type" value="Genomic_DNA"/>
</dbReference>
<evidence type="ECO:0000256" key="1">
    <source>
        <dbReference type="SAM" id="Phobius"/>
    </source>
</evidence>
<feature type="transmembrane region" description="Helical" evidence="1">
    <location>
        <begin position="57"/>
        <end position="78"/>
    </location>
</feature>
<protein>
    <submittedName>
        <fullName evidence="2">(pine wood nematode) hypothetical protein</fullName>
    </submittedName>
</protein>
<keyword evidence="1" id="KW-1133">Transmembrane helix</keyword>
<comment type="caution">
    <text evidence="2">The sequence shown here is derived from an EMBL/GenBank/DDBJ whole genome shotgun (WGS) entry which is preliminary data.</text>
</comment>
<evidence type="ECO:0000313" key="3">
    <source>
        <dbReference type="Proteomes" id="UP000659654"/>
    </source>
</evidence>